<feature type="coiled-coil region" evidence="1">
    <location>
        <begin position="91"/>
        <end position="118"/>
    </location>
</feature>
<dbReference type="EMBL" id="JARKIE010000265">
    <property type="protein sequence ID" value="KAJ7659946.1"/>
    <property type="molecule type" value="Genomic_DNA"/>
</dbReference>
<organism evidence="2 3">
    <name type="scientific">Mycena rosella</name>
    <name type="common">Pink bonnet</name>
    <name type="synonym">Agaricus rosellus</name>
    <dbReference type="NCBI Taxonomy" id="1033263"/>
    <lineage>
        <taxon>Eukaryota</taxon>
        <taxon>Fungi</taxon>
        <taxon>Dikarya</taxon>
        <taxon>Basidiomycota</taxon>
        <taxon>Agaricomycotina</taxon>
        <taxon>Agaricomycetes</taxon>
        <taxon>Agaricomycetidae</taxon>
        <taxon>Agaricales</taxon>
        <taxon>Marasmiineae</taxon>
        <taxon>Mycenaceae</taxon>
        <taxon>Mycena</taxon>
    </lineage>
</organism>
<keyword evidence="3" id="KW-1185">Reference proteome</keyword>
<dbReference type="Proteomes" id="UP001221757">
    <property type="component" value="Unassembled WGS sequence"/>
</dbReference>
<dbReference type="AlphaFoldDB" id="A0AAD7CRN8"/>
<keyword evidence="1" id="KW-0175">Coiled coil</keyword>
<reference evidence="2" key="1">
    <citation type="submission" date="2023-03" db="EMBL/GenBank/DDBJ databases">
        <title>Massive genome expansion in bonnet fungi (Mycena s.s.) driven by repeated elements and novel gene families across ecological guilds.</title>
        <authorList>
            <consortium name="Lawrence Berkeley National Laboratory"/>
            <person name="Harder C.B."/>
            <person name="Miyauchi S."/>
            <person name="Viragh M."/>
            <person name="Kuo A."/>
            <person name="Thoen E."/>
            <person name="Andreopoulos B."/>
            <person name="Lu D."/>
            <person name="Skrede I."/>
            <person name="Drula E."/>
            <person name="Henrissat B."/>
            <person name="Morin E."/>
            <person name="Kohler A."/>
            <person name="Barry K."/>
            <person name="LaButti K."/>
            <person name="Morin E."/>
            <person name="Salamov A."/>
            <person name="Lipzen A."/>
            <person name="Mereny Z."/>
            <person name="Hegedus B."/>
            <person name="Baldrian P."/>
            <person name="Stursova M."/>
            <person name="Weitz H."/>
            <person name="Taylor A."/>
            <person name="Grigoriev I.V."/>
            <person name="Nagy L.G."/>
            <person name="Martin F."/>
            <person name="Kauserud H."/>
        </authorList>
    </citation>
    <scope>NUCLEOTIDE SEQUENCE</scope>
    <source>
        <strain evidence="2">CBHHK067</strain>
    </source>
</reference>
<gene>
    <name evidence="2" type="ORF">B0H17DRAFT_1095786</name>
</gene>
<proteinExistence type="predicted"/>
<evidence type="ECO:0000256" key="1">
    <source>
        <dbReference type="SAM" id="Coils"/>
    </source>
</evidence>
<name>A0AAD7CRN8_MYCRO</name>
<sequence length="203" mass="22824">MAHGLRVPQIDLRAVLADQNPHIDLKVQTYETSTRSFLKAVGNYKTRTIALIADKRAAQAAEKKRTLERTTNVETETNASKMQEIQLVSDLQREQEERKEAELGVAAFKRQLATLRDRCAAIDSQIEHYRAIAGNLEREKRKEREHLSTLAAHSASEADSLESRLSCVVEGVDKDQLLVRIPSLSVLPVLVAHLHESKIFSFS</sequence>
<protein>
    <submittedName>
        <fullName evidence="2">Uncharacterized protein</fullName>
    </submittedName>
</protein>
<evidence type="ECO:0000313" key="2">
    <source>
        <dbReference type="EMBL" id="KAJ7659946.1"/>
    </source>
</evidence>
<comment type="caution">
    <text evidence="2">The sequence shown here is derived from an EMBL/GenBank/DDBJ whole genome shotgun (WGS) entry which is preliminary data.</text>
</comment>
<accession>A0AAD7CRN8</accession>
<evidence type="ECO:0000313" key="3">
    <source>
        <dbReference type="Proteomes" id="UP001221757"/>
    </source>
</evidence>